<keyword evidence="4" id="KW-0560">Oxidoreductase</keyword>
<comment type="caution">
    <text evidence="7">The sequence shown here is derived from an EMBL/GenBank/DDBJ whole genome shotgun (WGS) entry which is preliminary data.</text>
</comment>
<reference evidence="7 8" key="1">
    <citation type="submission" date="2023-07" db="EMBL/GenBank/DDBJ databases">
        <title>Sequencing the genomes of 1000 actinobacteria strains.</title>
        <authorList>
            <person name="Klenk H.-P."/>
        </authorList>
    </citation>
    <scope>NUCLEOTIDE SEQUENCE [LARGE SCALE GENOMIC DNA]</scope>
    <source>
        <strain evidence="7 8">DSM 45805</strain>
    </source>
</reference>
<dbReference type="InterPro" id="IPR050446">
    <property type="entry name" value="FAD-oxidoreductase/Apoptosis"/>
</dbReference>
<dbReference type="SUPFAM" id="SSF51905">
    <property type="entry name" value="FAD/NAD(P)-binding domain"/>
    <property type="match status" value="1"/>
</dbReference>
<dbReference type="PRINTS" id="PR00411">
    <property type="entry name" value="PNDRDTASEI"/>
</dbReference>
<keyword evidence="8" id="KW-1185">Reference proteome</keyword>
<evidence type="ECO:0000259" key="6">
    <source>
        <dbReference type="Pfam" id="PF14759"/>
    </source>
</evidence>
<dbReference type="SUPFAM" id="SSF55424">
    <property type="entry name" value="FAD/NAD-linked reductases, dimerisation (C-terminal) domain"/>
    <property type="match status" value="1"/>
</dbReference>
<evidence type="ECO:0000256" key="2">
    <source>
        <dbReference type="ARBA" id="ARBA00022630"/>
    </source>
</evidence>
<keyword evidence="3" id="KW-0274">FAD</keyword>
<dbReference type="PANTHER" id="PTHR43557:SF2">
    <property type="entry name" value="RIESKE DOMAIN-CONTAINING PROTEIN-RELATED"/>
    <property type="match status" value="1"/>
</dbReference>
<dbReference type="Gene3D" id="3.30.390.30">
    <property type="match status" value="1"/>
</dbReference>
<evidence type="ECO:0000256" key="1">
    <source>
        <dbReference type="ARBA" id="ARBA00001974"/>
    </source>
</evidence>
<name>A0ABU0EWH8_9PSEU</name>
<keyword evidence="2" id="KW-0285">Flavoprotein</keyword>
<dbReference type="Pfam" id="PF07992">
    <property type="entry name" value="Pyr_redox_2"/>
    <property type="match status" value="1"/>
</dbReference>
<feature type="domain" description="Reductase C-terminal" evidence="6">
    <location>
        <begin position="323"/>
        <end position="399"/>
    </location>
</feature>
<accession>A0ABU0EWH8</accession>
<dbReference type="Gene3D" id="3.50.50.60">
    <property type="entry name" value="FAD/NAD(P)-binding domain"/>
    <property type="match status" value="2"/>
</dbReference>
<organism evidence="7 8">
    <name type="scientific">Amycolatopsis thermophila</name>
    <dbReference type="NCBI Taxonomy" id="206084"/>
    <lineage>
        <taxon>Bacteria</taxon>
        <taxon>Bacillati</taxon>
        <taxon>Actinomycetota</taxon>
        <taxon>Actinomycetes</taxon>
        <taxon>Pseudonocardiales</taxon>
        <taxon>Pseudonocardiaceae</taxon>
        <taxon>Amycolatopsis</taxon>
    </lineage>
</organism>
<dbReference type="InterPro" id="IPR016156">
    <property type="entry name" value="FAD/NAD-linked_Rdtase_dimer_sf"/>
</dbReference>
<gene>
    <name evidence="7" type="ORF">FB470_003659</name>
</gene>
<dbReference type="InterPro" id="IPR023753">
    <property type="entry name" value="FAD/NAD-binding_dom"/>
</dbReference>
<evidence type="ECO:0000259" key="5">
    <source>
        <dbReference type="Pfam" id="PF07992"/>
    </source>
</evidence>
<dbReference type="EMBL" id="JAUSUT010000001">
    <property type="protein sequence ID" value="MDQ0379665.1"/>
    <property type="molecule type" value="Genomic_DNA"/>
</dbReference>
<evidence type="ECO:0000313" key="8">
    <source>
        <dbReference type="Proteomes" id="UP001229651"/>
    </source>
</evidence>
<dbReference type="InterPro" id="IPR028202">
    <property type="entry name" value="Reductase_C"/>
</dbReference>
<protein>
    <submittedName>
        <fullName evidence="7">NADPH-dependent 2,4-dienoyl-CoA reductase/sulfur reductase-like enzyme</fullName>
    </submittedName>
</protein>
<feature type="domain" description="FAD/NAD(P)-binding" evidence="5">
    <location>
        <begin position="6"/>
        <end position="304"/>
    </location>
</feature>
<dbReference type="PANTHER" id="PTHR43557">
    <property type="entry name" value="APOPTOSIS-INDUCING FACTOR 1"/>
    <property type="match status" value="1"/>
</dbReference>
<evidence type="ECO:0000313" key="7">
    <source>
        <dbReference type="EMBL" id="MDQ0379665.1"/>
    </source>
</evidence>
<comment type="cofactor">
    <cofactor evidence="1">
        <name>FAD</name>
        <dbReference type="ChEBI" id="CHEBI:57692"/>
    </cofactor>
</comment>
<sequence>MPEPKRILIIGAGLAGASAAAALRENGFDGAVTVLGAEAHPPYELPPLSKKILLGEADEPDWVRDAGFWREHDVDLRSGTSASRIELGSKAVLDARGERHEYDRLLLATGSHPRTLPVPGVDLPGVYTLRTLDDALALRSAFSGSPRVVVIGTGWIGTEAAAAARHHGADVTMADLLPGPLWALGPEISRVFADLHTEHGVRWKLGSGIERVTGGPGGVTGVRLADGTELPADVVLVAVGAAPRVGLAHAAGLELSDEGGVAVDAALRTSAPDVYAAGDIAAQFHPRYGRRVRVEHWANAKNQGTHVAANLAGGHEQYTRRPYFFTDQYDLGCEYRGLADPGSDELVVRGDLAKREFTAFWLREGRVMAAMNVNMWDDGDALQALVDGDAQVTPQQLREGDLASLG</sequence>
<dbReference type="Proteomes" id="UP001229651">
    <property type="component" value="Unassembled WGS sequence"/>
</dbReference>
<proteinExistence type="predicted"/>
<dbReference type="Pfam" id="PF14759">
    <property type="entry name" value="Reductase_C"/>
    <property type="match status" value="1"/>
</dbReference>
<dbReference type="InterPro" id="IPR036188">
    <property type="entry name" value="FAD/NAD-bd_sf"/>
</dbReference>
<dbReference type="RefSeq" id="WP_306993130.1">
    <property type="nucleotide sequence ID" value="NZ_JAUSUT010000001.1"/>
</dbReference>
<evidence type="ECO:0000256" key="3">
    <source>
        <dbReference type="ARBA" id="ARBA00022827"/>
    </source>
</evidence>
<dbReference type="PRINTS" id="PR00368">
    <property type="entry name" value="FADPNR"/>
</dbReference>
<evidence type="ECO:0000256" key="4">
    <source>
        <dbReference type="ARBA" id="ARBA00023002"/>
    </source>
</evidence>